<accession>A0ABN3KCI3</accession>
<sequence length="66" mass="7119">MWGAIRRVEEAWGQVTDEEAVQDAGSVPRPVEPVADEGFEAVRATEAKGAFSRLGLLRSVPGRGRP</sequence>
<comment type="caution">
    <text evidence="1">The sequence shown here is derived from an EMBL/GenBank/DDBJ whole genome shotgun (WGS) entry which is preliminary data.</text>
</comment>
<evidence type="ECO:0000313" key="1">
    <source>
        <dbReference type="EMBL" id="GAA2455040.1"/>
    </source>
</evidence>
<dbReference type="EMBL" id="BAAASZ010000030">
    <property type="protein sequence ID" value="GAA2455040.1"/>
    <property type="molecule type" value="Genomic_DNA"/>
</dbReference>
<dbReference type="Proteomes" id="UP001501638">
    <property type="component" value="Unassembled WGS sequence"/>
</dbReference>
<reference evidence="1 2" key="1">
    <citation type="journal article" date="2019" name="Int. J. Syst. Evol. Microbiol.">
        <title>The Global Catalogue of Microorganisms (GCM) 10K type strain sequencing project: providing services to taxonomists for standard genome sequencing and annotation.</title>
        <authorList>
            <consortium name="The Broad Institute Genomics Platform"/>
            <consortium name="The Broad Institute Genome Sequencing Center for Infectious Disease"/>
            <person name="Wu L."/>
            <person name="Ma J."/>
        </authorList>
    </citation>
    <scope>NUCLEOTIDE SEQUENCE [LARGE SCALE GENOMIC DNA]</scope>
    <source>
        <strain evidence="1 2">JCM 6305</strain>
    </source>
</reference>
<proteinExistence type="predicted"/>
<protein>
    <submittedName>
        <fullName evidence="1">Uncharacterized protein</fullName>
    </submittedName>
</protein>
<name>A0ABN3KCI3_9ACTN</name>
<keyword evidence="2" id="KW-1185">Reference proteome</keyword>
<evidence type="ECO:0000313" key="2">
    <source>
        <dbReference type="Proteomes" id="UP001501638"/>
    </source>
</evidence>
<organism evidence="1 2">
    <name type="scientific">Streptomyces macrosporus</name>
    <dbReference type="NCBI Taxonomy" id="44032"/>
    <lineage>
        <taxon>Bacteria</taxon>
        <taxon>Bacillati</taxon>
        <taxon>Actinomycetota</taxon>
        <taxon>Actinomycetes</taxon>
        <taxon>Kitasatosporales</taxon>
        <taxon>Streptomycetaceae</taxon>
        <taxon>Streptomyces</taxon>
    </lineage>
</organism>
<gene>
    <name evidence="1" type="ORF">GCM10010405_43720</name>
</gene>